<feature type="compositionally biased region" description="Low complexity" evidence="2">
    <location>
        <begin position="399"/>
        <end position="414"/>
    </location>
</feature>
<feature type="compositionally biased region" description="Polar residues" evidence="2">
    <location>
        <begin position="910"/>
        <end position="920"/>
    </location>
</feature>
<feature type="region of interest" description="Disordered" evidence="2">
    <location>
        <begin position="352"/>
        <end position="414"/>
    </location>
</feature>
<dbReference type="PANTHER" id="PTHR12161:SF5">
    <property type="entry name" value="IST1 HOMOLOG"/>
    <property type="match status" value="1"/>
</dbReference>
<protein>
    <recommendedName>
        <fullName evidence="3">Rab-GAP TBC domain-containing protein</fullName>
    </recommendedName>
</protein>
<dbReference type="Gene3D" id="1.10.472.80">
    <property type="entry name" value="Ypt/Rab-GAP domain of gyp1p, domain 3"/>
    <property type="match status" value="1"/>
</dbReference>
<feature type="region of interest" description="Disordered" evidence="2">
    <location>
        <begin position="743"/>
        <end position="788"/>
    </location>
</feature>
<dbReference type="EMBL" id="OZ037946">
    <property type="protein sequence ID" value="CAL1704944.1"/>
    <property type="molecule type" value="Genomic_DNA"/>
</dbReference>
<gene>
    <name evidence="4" type="ORF">GFSPODELE1_LOCUS5209</name>
</gene>
<feature type="compositionally biased region" description="Low complexity" evidence="2">
    <location>
        <begin position="1048"/>
        <end position="1060"/>
    </location>
</feature>
<feature type="compositionally biased region" description="Low complexity" evidence="2">
    <location>
        <begin position="757"/>
        <end position="766"/>
    </location>
</feature>
<proteinExistence type="inferred from homology"/>
<dbReference type="InterPro" id="IPR005061">
    <property type="entry name" value="Ist1"/>
</dbReference>
<dbReference type="Proteomes" id="UP001497453">
    <property type="component" value="Chromosome 3"/>
</dbReference>
<dbReference type="SUPFAM" id="SSF47923">
    <property type="entry name" value="Ypt/Rab-GAP domain of gyp1p"/>
    <property type="match status" value="2"/>
</dbReference>
<feature type="region of interest" description="Disordered" evidence="2">
    <location>
        <begin position="825"/>
        <end position="1309"/>
    </location>
</feature>
<comment type="similarity">
    <text evidence="1">Belongs to the IST1 family.</text>
</comment>
<dbReference type="SMART" id="SM00164">
    <property type="entry name" value="TBC"/>
    <property type="match status" value="1"/>
</dbReference>
<feature type="compositionally biased region" description="Polar residues" evidence="2">
    <location>
        <begin position="1155"/>
        <end position="1170"/>
    </location>
</feature>
<dbReference type="InterPro" id="IPR042277">
    <property type="entry name" value="IST1-like"/>
</dbReference>
<evidence type="ECO:0000313" key="4">
    <source>
        <dbReference type="EMBL" id="CAL1704944.1"/>
    </source>
</evidence>
<dbReference type="Gene3D" id="1.10.10.750">
    <property type="entry name" value="Ypt/Rab-GAP domain of gyp1p, domain 1"/>
    <property type="match status" value="1"/>
</dbReference>
<dbReference type="InterPro" id="IPR000195">
    <property type="entry name" value="Rab-GAP-TBC_dom"/>
</dbReference>
<dbReference type="Gene3D" id="1.20.1260.60">
    <property type="entry name" value="Vacuolar protein sorting-associated protein Ist1"/>
    <property type="match status" value="1"/>
</dbReference>
<feature type="compositionally biased region" description="Pro residues" evidence="2">
    <location>
        <begin position="1098"/>
        <end position="1109"/>
    </location>
</feature>
<accession>A0ABP1DCN9</accession>
<feature type="domain" description="Rab-GAP TBC" evidence="3">
    <location>
        <begin position="213"/>
        <end position="565"/>
    </location>
</feature>
<reference evidence="5" key="1">
    <citation type="submission" date="2024-04" db="EMBL/GenBank/DDBJ databases">
        <authorList>
            <person name="Shaw F."/>
            <person name="Minotto A."/>
        </authorList>
    </citation>
    <scope>NUCLEOTIDE SEQUENCE [LARGE SCALE GENOMIC DNA]</scope>
</reference>
<dbReference type="Pfam" id="PF00566">
    <property type="entry name" value="RabGAP-TBC"/>
    <property type="match status" value="1"/>
</dbReference>
<feature type="compositionally biased region" description="Acidic residues" evidence="2">
    <location>
        <begin position="693"/>
        <end position="710"/>
    </location>
</feature>
<dbReference type="Pfam" id="PF03398">
    <property type="entry name" value="Ist1"/>
    <property type="match status" value="1"/>
</dbReference>
<organism evidence="4 5">
    <name type="scientific">Somion occarium</name>
    <dbReference type="NCBI Taxonomy" id="3059160"/>
    <lineage>
        <taxon>Eukaryota</taxon>
        <taxon>Fungi</taxon>
        <taxon>Dikarya</taxon>
        <taxon>Basidiomycota</taxon>
        <taxon>Agaricomycotina</taxon>
        <taxon>Agaricomycetes</taxon>
        <taxon>Polyporales</taxon>
        <taxon>Cerrenaceae</taxon>
        <taxon>Somion</taxon>
    </lineage>
</organism>
<evidence type="ECO:0000256" key="1">
    <source>
        <dbReference type="ARBA" id="ARBA00005536"/>
    </source>
</evidence>
<keyword evidence="5" id="KW-1185">Reference proteome</keyword>
<feature type="region of interest" description="Disordered" evidence="2">
    <location>
        <begin position="291"/>
        <end position="311"/>
    </location>
</feature>
<feature type="compositionally biased region" description="Low complexity" evidence="2">
    <location>
        <begin position="943"/>
        <end position="960"/>
    </location>
</feature>
<feature type="region of interest" description="Disordered" evidence="2">
    <location>
        <begin position="689"/>
        <end position="728"/>
    </location>
</feature>
<dbReference type="PANTHER" id="PTHR12161">
    <property type="entry name" value="IST1 FAMILY MEMBER"/>
    <property type="match status" value="1"/>
</dbReference>
<evidence type="ECO:0000259" key="3">
    <source>
        <dbReference type="PROSITE" id="PS50086"/>
    </source>
</evidence>
<sequence length="1309" mass="142896">MSSWDSTRAKNLLRLTAQRLGQIQYKLDYQGQITRRDIATLLSQGNDALARAKAQKLVREDIYGDLLQTLEMHVGIILERIGELEPNASPGPVIVEAASSIIYAAPHTDSRDLQLVSDMLIQRLGPDFARSAIRNRDNYVSTRVIRDLNARAPPASWLDEYLLGIAKAHSVKWKPDLTPVEKVNAISEMLDPSTSPDIDMRRLQHLCSHGLPEDPPWVRPRVWKLLLGTLPPNKTSWPQENRKQRDNYYDLVRRLLEPFASLPPPTSPLSTTDISLLDASKELAQVPPNLLSRLDDEPDVSVASPLDTSAPDDVKIQCAGALDERLKLIKDSENQDSDSAPDSMPEIRLEGTPEIRLEGAPDSPAKSDTPEVRLDTEASEKPKDSMHIDLGGLGTPEISLSVPDSPSSSHSSAPTTLLASRAYTAGGAHPKHASALLRLLYIHSSLNPANRAPQVASLLVPLYSALVQEVEPDDLAHAEADTFWLFETVVSEFADLEDAETCNIWLRKLGERLSWADTDLAEDLQIKGLDPALPHYSYRWLTPLLTHTLSLSAVFTVWDALFSRPMRERSSTPKLDYLIDVCASMLLLARPALLRLGKRGSKSGNVWSEINAIVPSTDFDARELDDAFVEGMALLRNYPLRQVGGIENVLQLAHDLASRRRMEQHYATPANAGLGTRLKNTMWRSFGSQNPIAEEDDSSETSEESEESSADQDHLRSQPPASDGRLTLPSRLADTVWKGITNQSAMEVPSPPPSPLPSTRSSSPSPLTSPPVNAGDLDSQPPAQQSTRASAIWGYAEKLRDSDAAATLAKVSTNWRVKALDAWNKRSSGDVPNSAPAHYTSLPVRQSLSPNDAVRRSLGPSPPPKAVDEGRRSSLPGIDRSQVYSPPARPAFFKPVRDSWMPEARRSPHVSPTGSESSAISDEDGGGRRKHSLASLVGLDIRSPGSPSPSSAGSKSGPRPLLLNSSSLITANYVTPTSATSEKHWADSVRAKRPEPSHRHSHSSLSSMSQTDSLTVPRRAETLAQGGGSRVVPINRKTPSPMARGSRRQASTSSTASEPPTAHRRFNTEVDVNPPTEPRRSRSGWAQADSIDSSATIPSPPVPQTPPPAGNSGASVRVKGTESQRGSLVIPDSNEMIQDVSAEEHTPTRVRKKTSSISRIQINDDTSDSSVAPGPHRMPRVKSKRLPPRLHTLRTREASKTPPIPTDRAPSPNTLAVEWPEEADSVTPRAAVFDTTITASPVSPRRRTRKVSGEKGEEKTRPRTRKVSAEGKESKHKRESAAVEGDDEGYDDLLSAYSESEDSVVQARR</sequence>
<name>A0ABP1DCN9_9APHY</name>
<feature type="compositionally biased region" description="Basic and acidic residues" evidence="2">
    <location>
        <begin position="368"/>
        <end position="387"/>
    </location>
</feature>
<evidence type="ECO:0000256" key="2">
    <source>
        <dbReference type="SAM" id="MobiDB-lite"/>
    </source>
</evidence>
<feature type="compositionally biased region" description="Basic and acidic residues" evidence="2">
    <location>
        <begin position="1251"/>
        <end position="1273"/>
    </location>
</feature>
<evidence type="ECO:0000313" key="5">
    <source>
        <dbReference type="Proteomes" id="UP001497453"/>
    </source>
</evidence>
<dbReference type="PROSITE" id="PS50086">
    <property type="entry name" value="TBC_RABGAP"/>
    <property type="match status" value="1"/>
</dbReference>
<feature type="compositionally biased region" description="Basic and acidic residues" evidence="2">
    <location>
        <begin position="981"/>
        <end position="998"/>
    </location>
</feature>
<feature type="compositionally biased region" description="Polar residues" evidence="2">
    <location>
        <begin position="963"/>
        <end position="980"/>
    </location>
</feature>
<dbReference type="InterPro" id="IPR035969">
    <property type="entry name" value="Rab-GAP_TBC_sf"/>
</dbReference>
<feature type="compositionally biased region" description="Basic residues" evidence="2">
    <location>
        <begin position="1177"/>
        <end position="1193"/>
    </location>
</feature>